<proteinExistence type="inferred from homology"/>
<dbReference type="GO" id="GO:0015020">
    <property type="term" value="F:glucuronosyltransferase activity"/>
    <property type="evidence" value="ECO:0007669"/>
    <property type="project" value="UniProtKB-EC"/>
</dbReference>
<dbReference type="Pfam" id="PF00201">
    <property type="entry name" value="UDPGT"/>
    <property type="match status" value="1"/>
</dbReference>
<dbReference type="SUPFAM" id="SSF53756">
    <property type="entry name" value="UDP-Glycosyltransferase/glycogen phosphorylase"/>
    <property type="match status" value="1"/>
</dbReference>
<protein>
    <recommendedName>
        <fullName evidence="6">UDP-glucuronosyltransferase</fullName>
        <ecNumber evidence="6">2.4.1.17</ecNumber>
    </recommendedName>
</protein>
<dbReference type="PANTHER" id="PTHR48043">
    <property type="entry name" value="EG:EG0003.4 PROTEIN-RELATED"/>
    <property type="match status" value="1"/>
</dbReference>
<evidence type="ECO:0000256" key="2">
    <source>
        <dbReference type="ARBA" id="ARBA00022676"/>
    </source>
</evidence>
<dbReference type="PROSITE" id="PS00375">
    <property type="entry name" value="UDPGT"/>
    <property type="match status" value="1"/>
</dbReference>
<dbReference type="Proteomes" id="UP001608902">
    <property type="component" value="Unassembled WGS sequence"/>
</dbReference>
<dbReference type="InterPro" id="IPR050271">
    <property type="entry name" value="UDP-glycosyltransferase"/>
</dbReference>
<organism evidence="7 8">
    <name type="scientific">Gnathostoma spinigerum</name>
    <dbReference type="NCBI Taxonomy" id="75299"/>
    <lineage>
        <taxon>Eukaryota</taxon>
        <taxon>Metazoa</taxon>
        <taxon>Ecdysozoa</taxon>
        <taxon>Nematoda</taxon>
        <taxon>Chromadorea</taxon>
        <taxon>Rhabditida</taxon>
        <taxon>Spirurina</taxon>
        <taxon>Gnathostomatomorpha</taxon>
        <taxon>Gnathostomatoidea</taxon>
        <taxon>Gnathostomatidae</taxon>
        <taxon>Gnathostoma</taxon>
    </lineage>
</organism>
<keyword evidence="2 5" id="KW-0328">Glycosyltransferase</keyword>
<comment type="catalytic activity">
    <reaction evidence="4 6">
        <text>glucuronate acceptor + UDP-alpha-D-glucuronate = acceptor beta-D-glucuronoside + UDP + H(+)</text>
        <dbReference type="Rhea" id="RHEA:21032"/>
        <dbReference type="ChEBI" id="CHEBI:15378"/>
        <dbReference type="ChEBI" id="CHEBI:58052"/>
        <dbReference type="ChEBI" id="CHEBI:58223"/>
        <dbReference type="ChEBI" id="CHEBI:132367"/>
        <dbReference type="ChEBI" id="CHEBI:132368"/>
        <dbReference type="EC" id="2.4.1.17"/>
    </reaction>
</comment>
<reference evidence="7 8" key="1">
    <citation type="submission" date="2024-08" db="EMBL/GenBank/DDBJ databases">
        <title>Gnathostoma spinigerum genome.</title>
        <authorList>
            <person name="Gonzalez-Bertolin B."/>
            <person name="Monzon S."/>
            <person name="Zaballos A."/>
            <person name="Jimenez P."/>
            <person name="Dekumyoy P."/>
            <person name="Varona S."/>
            <person name="Cuesta I."/>
            <person name="Sumanam S."/>
            <person name="Adisakwattana P."/>
            <person name="Gasser R.B."/>
            <person name="Hernandez-Gonzalez A."/>
            <person name="Young N.D."/>
            <person name="Perteguer M.J."/>
        </authorList>
    </citation>
    <scope>NUCLEOTIDE SEQUENCE [LARGE SCALE GENOMIC DNA]</scope>
    <source>
        <strain evidence="7">AL3</strain>
        <tissue evidence="7">Liver</tissue>
    </source>
</reference>
<keyword evidence="3 5" id="KW-0808">Transferase</keyword>
<dbReference type="Gene3D" id="3.40.50.2000">
    <property type="entry name" value="Glycogen Phosphorylase B"/>
    <property type="match status" value="1"/>
</dbReference>
<evidence type="ECO:0000256" key="6">
    <source>
        <dbReference type="RuleBase" id="RU362059"/>
    </source>
</evidence>
<dbReference type="PANTHER" id="PTHR48043:SF145">
    <property type="entry name" value="FI06409P-RELATED"/>
    <property type="match status" value="1"/>
</dbReference>
<dbReference type="InterPro" id="IPR035595">
    <property type="entry name" value="UDP_glycos_trans_CS"/>
</dbReference>
<evidence type="ECO:0000256" key="3">
    <source>
        <dbReference type="ARBA" id="ARBA00022679"/>
    </source>
</evidence>
<evidence type="ECO:0000256" key="1">
    <source>
        <dbReference type="ARBA" id="ARBA00009995"/>
    </source>
</evidence>
<dbReference type="EMBL" id="JBGFUD010001576">
    <property type="protein sequence ID" value="MFH4976464.1"/>
    <property type="molecule type" value="Genomic_DNA"/>
</dbReference>
<dbReference type="CDD" id="cd03784">
    <property type="entry name" value="GT1_Gtf-like"/>
    <property type="match status" value="1"/>
</dbReference>
<sequence>MFSSKSHIGSMLSVATALSKAGHNVSFIELTHSSEGYPFPDDINVYFIRYHKNPLDTMNFHQMWAKRFPPYVMSYIFAAGDAVLRDVLKNDNEELRKIINSTWDVVIVDDLFSATVSGIALKNAENFGNPYIMFSTTVPMQIFNWELALGSNIVTSPSMHLEDADDVEYDVTNYWHRLKSFYFDLVAGVSLKLISELIYNEGIRMLGVDNFSYSKLWKTASFNFRDDLNNMVFPNPVSNDIVRVGSHCRKHKTLSPEMKAFIEDPSSKGTIFIAFGTYVDWRYAPTTVVRAFVEALRMLVDYRIIFVSSSGTEANYPNHVKVLRWAPQFDILHHNKTLLFVSHCGLKSLKESICSTTPIICIPMFAEQTHNAAICYKLGICRSLSKFSLDARRIYSLILHMINDPKYRHAVGKARESQIRKLRNQEMLSSRLHCNFHFHGKPSE</sequence>
<accession>A0ABD6EEB2</accession>
<evidence type="ECO:0000256" key="4">
    <source>
        <dbReference type="ARBA" id="ARBA00047475"/>
    </source>
</evidence>
<evidence type="ECO:0000313" key="7">
    <source>
        <dbReference type="EMBL" id="MFH4976464.1"/>
    </source>
</evidence>
<comment type="caution">
    <text evidence="7">The sequence shown here is derived from an EMBL/GenBank/DDBJ whole genome shotgun (WGS) entry which is preliminary data.</text>
</comment>
<gene>
    <name evidence="7" type="ORF">AB6A40_003173</name>
</gene>
<keyword evidence="8" id="KW-1185">Reference proteome</keyword>
<evidence type="ECO:0000313" key="8">
    <source>
        <dbReference type="Proteomes" id="UP001608902"/>
    </source>
</evidence>
<evidence type="ECO:0000256" key="5">
    <source>
        <dbReference type="RuleBase" id="RU003718"/>
    </source>
</evidence>
<name>A0ABD6EEB2_9BILA</name>
<dbReference type="EC" id="2.4.1.17" evidence="6"/>
<comment type="subcellular location">
    <subcellularLocation>
        <location evidence="6">Membrane</location>
        <topology evidence="6">Single-pass membrane protein</topology>
    </subcellularLocation>
</comment>
<dbReference type="AlphaFoldDB" id="A0ABD6EEB2"/>
<dbReference type="InterPro" id="IPR002213">
    <property type="entry name" value="UDP_glucos_trans"/>
</dbReference>
<comment type="similarity">
    <text evidence="1 5">Belongs to the UDP-glycosyltransferase family.</text>
</comment>
<dbReference type="GO" id="GO:0016020">
    <property type="term" value="C:membrane"/>
    <property type="evidence" value="ECO:0007669"/>
    <property type="project" value="UniProtKB-SubCell"/>
</dbReference>